<protein>
    <submittedName>
        <fullName evidence="1">Uncharacterized protein</fullName>
    </submittedName>
</protein>
<keyword evidence="2" id="KW-1185">Reference proteome</keyword>
<name>A0A9Q0FJS5_9ROSI</name>
<dbReference type="EMBL" id="JAKUCV010005082">
    <property type="protein sequence ID" value="KAJ4832751.1"/>
    <property type="molecule type" value="Genomic_DNA"/>
</dbReference>
<reference evidence="1" key="2">
    <citation type="journal article" date="2023" name="Plants (Basel)">
        <title>Annotation of the Turnera subulata (Passifloraceae) Draft Genome Reveals the S-Locus Evolved after the Divergence of Turneroideae from Passifloroideae in a Stepwise Manner.</title>
        <authorList>
            <person name="Henning P.M."/>
            <person name="Roalson E.H."/>
            <person name="Mir W."/>
            <person name="McCubbin A.G."/>
            <person name="Shore J.S."/>
        </authorList>
    </citation>
    <scope>NUCLEOTIDE SEQUENCE</scope>
    <source>
        <strain evidence="1">F60SS</strain>
    </source>
</reference>
<evidence type="ECO:0000313" key="2">
    <source>
        <dbReference type="Proteomes" id="UP001141552"/>
    </source>
</evidence>
<dbReference type="Proteomes" id="UP001141552">
    <property type="component" value="Unassembled WGS sequence"/>
</dbReference>
<accession>A0A9Q0FJS5</accession>
<reference evidence="1" key="1">
    <citation type="submission" date="2022-02" db="EMBL/GenBank/DDBJ databases">
        <authorList>
            <person name="Henning P.M."/>
            <person name="McCubbin A.G."/>
            <person name="Shore J.S."/>
        </authorList>
    </citation>
    <scope>NUCLEOTIDE SEQUENCE</scope>
    <source>
        <strain evidence="1">F60SS</strain>
        <tissue evidence="1">Leaves</tissue>
    </source>
</reference>
<dbReference type="AlphaFoldDB" id="A0A9Q0FJS5"/>
<organism evidence="1 2">
    <name type="scientific">Turnera subulata</name>
    <dbReference type="NCBI Taxonomy" id="218843"/>
    <lineage>
        <taxon>Eukaryota</taxon>
        <taxon>Viridiplantae</taxon>
        <taxon>Streptophyta</taxon>
        <taxon>Embryophyta</taxon>
        <taxon>Tracheophyta</taxon>
        <taxon>Spermatophyta</taxon>
        <taxon>Magnoliopsida</taxon>
        <taxon>eudicotyledons</taxon>
        <taxon>Gunneridae</taxon>
        <taxon>Pentapetalae</taxon>
        <taxon>rosids</taxon>
        <taxon>fabids</taxon>
        <taxon>Malpighiales</taxon>
        <taxon>Passifloraceae</taxon>
        <taxon>Turnera</taxon>
    </lineage>
</organism>
<sequence length="93" mass="11049">MPQVSRTIQLCPQVFEEMDNLRLLRFYFKGNWYKNPTKLHLPQCGLEYLPNTLRLLHWDFYPSPSLPSIEIQSRKPCSSQNALHQPYTTLGRR</sequence>
<evidence type="ECO:0000313" key="1">
    <source>
        <dbReference type="EMBL" id="KAJ4832751.1"/>
    </source>
</evidence>
<dbReference type="OrthoDB" id="1733683at2759"/>
<proteinExistence type="predicted"/>
<gene>
    <name evidence="1" type="ORF">Tsubulata_050740</name>
</gene>
<comment type="caution">
    <text evidence="1">The sequence shown here is derived from an EMBL/GenBank/DDBJ whole genome shotgun (WGS) entry which is preliminary data.</text>
</comment>